<accession>A0ACC1PHS5</accession>
<name>A0ACC1PHS5_9APHY</name>
<dbReference type="Proteomes" id="UP001144978">
    <property type="component" value="Unassembled WGS sequence"/>
</dbReference>
<proteinExistence type="predicted"/>
<organism evidence="1 2">
    <name type="scientific">Trametes sanguinea</name>
    <dbReference type="NCBI Taxonomy" id="158606"/>
    <lineage>
        <taxon>Eukaryota</taxon>
        <taxon>Fungi</taxon>
        <taxon>Dikarya</taxon>
        <taxon>Basidiomycota</taxon>
        <taxon>Agaricomycotina</taxon>
        <taxon>Agaricomycetes</taxon>
        <taxon>Polyporales</taxon>
        <taxon>Polyporaceae</taxon>
        <taxon>Trametes</taxon>
    </lineage>
</organism>
<dbReference type="EMBL" id="JANSHE010002438">
    <property type="protein sequence ID" value="KAJ2991923.1"/>
    <property type="molecule type" value="Genomic_DNA"/>
</dbReference>
<evidence type="ECO:0000313" key="1">
    <source>
        <dbReference type="EMBL" id="KAJ2991923.1"/>
    </source>
</evidence>
<keyword evidence="2" id="KW-1185">Reference proteome</keyword>
<evidence type="ECO:0000313" key="2">
    <source>
        <dbReference type="Proteomes" id="UP001144978"/>
    </source>
</evidence>
<gene>
    <name evidence="1" type="ORF">NUW54_g8063</name>
</gene>
<comment type="caution">
    <text evidence="1">The sequence shown here is derived from an EMBL/GenBank/DDBJ whole genome shotgun (WGS) entry which is preliminary data.</text>
</comment>
<reference evidence="1" key="1">
    <citation type="submission" date="2022-08" db="EMBL/GenBank/DDBJ databases">
        <title>Genome Sequence of Pycnoporus sanguineus.</title>
        <authorList>
            <person name="Buettner E."/>
        </authorList>
    </citation>
    <scope>NUCLEOTIDE SEQUENCE</scope>
    <source>
        <strain evidence="1">CG-C14</strain>
    </source>
</reference>
<protein>
    <submittedName>
        <fullName evidence="1">Uncharacterized protein</fullName>
    </submittedName>
</protein>
<sequence>MALARPRNMLQWASAFLEGTPLSSTPGDGFRIASWTSSDTQSSLVPFPLLPGTINVTIGDFVSFGVDGTRRDDWLQTEPTTVARIVGLADHPTYGPILRLAWLFRDGELNDDNVTNALGRTLLSPMRPQRVAHFLGANIQPCCNGFERSPGRILCLPHRLSARHR</sequence>